<dbReference type="InterPro" id="IPR016181">
    <property type="entry name" value="Acyl_CoA_acyltransferase"/>
</dbReference>
<dbReference type="InterPro" id="IPR000182">
    <property type="entry name" value="GNAT_dom"/>
</dbReference>
<reference evidence="5 6" key="1">
    <citation type="submission" date="2020-08" db="EMBL/GenBank/DDBJ databases">
        <title>Genomic Encyclopedia of Type Strains, Phase IV (KMG-IV): sequencing the most valuable type-strain genomes for metagenomic binning, comparative biology and taxonomic classification.</title>
        <authorList>
            <person name="Goeker M."/>
        </authorList>
    </citation>
    <scope>NUCLEOTIDE SEQUENCE [LARGE SCALE GENOMIC DNA]</scope>
    <source>
        <strain evidence="5 6">DSM 105137</strain>
    </source>
</reference>
<evidence type="ECO:0000313" key="6">
    <source>
        <dbReference type="Proteomes" id="UP000576209"/>
    </source>
</evidence>
<dbReference type="PROSITE" id="PS51186">
    <property type="entry name" value="GNAT"/>
    <property type="match status" value="1"/>
</dbReference>
<comment type="caution">
    <text evidence="5">The sequence shown here is derived from an EMBL/GenBank/DDBJ whole genome shotgun (WGS) entry which is preliminary data.</text>
</comment>
<evidence type="ECO:0000259" key="4">
    <source>
        <dbReference type="PROSITE" id="PS51186"/>
    </source>
</evidence>
<comment type="similarity">
    <text evidence="1">Belongs to the acetyltransferase family.</text>
</comment>
<dbReference type="PANTHER" id="PTHR10545">
    <property type="entry name" value="DIAMINE N-ACETYLTRANSFERASE"/>
    <property type="match status" value="1"/>
</dbReference>
<gene>
    <name evidence="5" type="ORF">GGR28_000980</name>
</gene>
<keyword evidence="5" id="KW-0689">Ribosomal protein</keyword>
<accession>A0A840E5D4</accession>
<evidence type="ECO:0000256" key="1">
    <source>
        <dbReference type="ARBA" id="ARBA00008694"/>
    </source>
</evidence>
<evidence type="ECO:0000256" key="3">
    <source>
        <dbReference type="ARBA" id="ARBA00023315"/>
    </source>
</evidence>
<keyword evidence="5" id="KW-0687">Ribonucleoprotein</keyword>
<dbReference type="GO" id="GO:0008080">
    <property type="term" value="F:N-acetyltransferase activity"/>
    <property type="evidence" value="ECO:0007669"/>
    <property type="project" value="UniProtKB-ARBA"/>
</dbReference>
<evidence type="ECO:0000256" key="2">
    <source>
        <dbReference type="ARBA" id="ARBA00022679"/>
    </source>
</evidence>
<keyword evidence="2" id="KW-0808">Transferase</keyword>
<dbReference type="Gene3D" id="3.40.630.30">
    <property type="match status" value="1"/>
</dbReference>
<dbReference type="GO" id="GO:0005840">
    <property type="term" value="C:ribosome"/>
    <property type="evidence" value="ECO:0007669"/>
    <property type="project" value="UniProtKB-KW"/>
</dbReference>
<feature type="domain" description="N-acetyltransferase" evidence="4">
    <location>
        <begin position="3"/>
        <end position="149"/>
    </location>
</feature>
<dbReference type="AlphaFoldDB" id="A0A840E5D4"/>
<dbReference type="CDD" id="cd04301">
    <property type="entry name" value="NAT_SF"/>
    <property type="match status" value="1"/>
</dbReference>
<dbReference type="InterPro" id="IPR051016">
    <property type="entry name" value="Diverse_Substrate_AcTransf"/>
</dbReference>
<protein>
    <submittedName>
        <fullName evidence="5">Ribosomal protein S18 acetylase RimI-like enzyme</fullName>
    </submittedName>
</protein>
<keyword evidence="6" id="KW-1185">Reference proteome</keyword>
<dbReference type="PANTHER" id="PTHR10545:SF29">
    <property type="entry name" value="GH14572P-RELATED"/>
    <property type="match status" value="1"/>
</dbReference>
<organism evidence="5 6">
    <name type="scientific">Neolewinella aquimaris</name>
    <dbReference type="NCBI Taxonomy" id="1835722"/>
    <lineage>
        <taxon>Bacteria</taxon>
        <taxon>Pseudomonadati</taxon>
        <taxon>Bacteroidota</taxon>
        <taxon>Saprospiria</taxon>
        <taxon>Saprospirales</taxon>
        <taxon>Lewinellaceae</taxon>
        <taxon>Neolewinella</taxon>
    </lineage>
</organism>
<dbReference type="Proteomes" id="UP000576209">
    <property type="component" value="Unassembled WGS sequence"/>
</dbReference>
<dbReference type="SUPFAM" id="SSF55729">
    <property type="entry name" value="Acyl-CoA N-acyltransferases (Nat)"/>
    <property type="match status" value="1"/>
</dbReference>
<dbReference type="Pfam" id="PF00583">
    <property type="entry name" value="Acetyltransf_1"/>
    <property type="match status" value="1"/>
</dbReference>
<dbReference type="FunFam" id="3.40.630.30:FF:000064">
    <property type="entry name" value="GNAT family acetyltransferase"/>
    <property type="match status" value="1"/>
</dbReference>
<evidence type="ECO:0000313" key="5">
    <source>
        <dbReference type="EMBL" id="MBB4078367.1"/>
    </source>
</evidence>
<dbReference type="RefSeq" id="WP_183494620.1">
    <property type="nucleotide sequence ID" value="NZ_JACIFF010000002.1"/>
</dbReference>
<proteinExistence type="inferred from homology"/>
<sequence>MNVQIRQGTAEDLPAVHHLVGELARFERAFDSFTATIEDYRADFEEKFFHMIVAEDMGSGKIIGMALYNFVYSTWKGRMIYLEDFVVDPDYRSHGIGRRLWDVLKERGRERGCRLMKWQVLDWNTDAIRFYKAQEATIEDEWLNGKLTL</sequence>
<keyword evidence="3" id="KW-0012">Acyltransferase</keyword>
<dbReference type="EMBL" id="JACIFF010000002">
    <property type="protein sequence ID" value="MBB4078367.1"/>
    <property type="molecule type" value="Genomic_DNA"/>
</dbReference>
<name>A0A840E5D4_9BACT</name>